<keyword evidence="1" id="KW-0812">Transmembrane</keyword>
<accession>Q7NFA9</accession>
<dbReference type="Gene3D" id="2.115.10.10">
    <property type="entry name" value="Tachylectin 2"/>
    <property type="match status" value="2"/>
</dbReference>
<dbReference type="EMBL" id="BA000045">
    <property type="protein sequence ID" value="BAC91558.1"/>
    <property type="molecule type" value="Genomic_DNA"/>
</dbReference>
<evidence type="ECO:0000313" key="2">
    <source>
        <dbReference type="EMBL" id="BAC91558.1"/>
    </source>
</evidence>
<dbReference type="InterPro" id="IPR022519">
    <property type="entry name" value="Gloeo/Verruco_rpt"/>
</dbReference>
<reference evidence="2 3" key="2">
    <citation type="journal article" date="2003" name="DNA Res.">
        <title>Complete genome structure of Gloeobacter violaceus PCC 7421, a cyanobacterium that lacks thylakoids (supplement).</title>
        <authorList>
            <person name="Nakamura Y."/>
            <person name="Kaneko T."/>
            <person name="Sato S."/>
            <person name="Mimuro M."/>
            <person name="Miyashita H."/>
            <person name="Tsuchiya T."/>
            <person name="Sasamoto S."/>
            <person name="Watanabe A."/>
            <person name="Kawashima K."/>
            <person name="Kishida Y."/>
            <person name="Kiyokawa C."/>
            <person name="Kohara M."/>
            <person name="Matsumoto M."/>
            <person name="Matsuno A."/>
            <person name="Nakazaki N."/>
            <person name="Shimpo S."/>
            <person name="Takeuchi C."/>
            <person name="Yamada M."/>
            <person name="Tabata S."/>
        </authorList>
    </citation>
    <scope>NUCLEOTIDE SEQUENCE [LARGE SCALE GENOMIC DNA]</scope>
    <source>
        <strain evidence="3">ATCC 29082 / PCC 7421</strain>
    </source>
</reference>
<dbReference type="EnsemblBacteria" id="BAC91558">
    <property type="protein sequence ID" value="BAC91558"/>
    <property type="gene ID" value="BAC91558"/>
</dbReference>
<gene>
    <name evidence="2" type="ordered locus">gll3617</name>
</gene>
<proteinExistence type="predicted"/>
<organism evidence="2 3">
    <name type="scientific">Gloeobacter violaceus (strain ATCC 29082 / PCC 7421)</name>
    <dbReference type="NCBI Taxonomy" id="251221"/>
    <lineage>
        <taxon>Bacteria</taxon>
        <taxon>Bacillati</taxon>
        <taxon>Cyanobacteriota</taxon>
        <taxon>Cyanophyceae</taxon>
        <taxon>Gloeobacterales</taxon>
        <taxon>Gloeobacteraceae</taxon>
        <taxon>Gloeobacter</taxon>
    </lineage>
</organism>
<protein>
    <submittedName>
        <fullName evidence="2">Gll3617 protein</fullName>
    </submittedName>
</protein>
<feature type="transmembrane region" description="Helical" evidence="1">
    <location>
        <begin position="47"/>
        <end position="64"/>
    </location>
</feature>
<dbReference type="STRING" id="251221.gene:10761132"/>
<keyword evidence="1" id="KW-0472">Membrane</keyword>
<keyword evidence="3" id="KW-1185">Reference proteome</keyword>
<sequence length="446" mass="46712">MIEVHLLRTARLGSVAWTTAVAVARLISCGHRCRRTAMERYRQDRRLWMALGALGLLMALQATARAQLATLYQFDGRGGSSPYAGIVQGRDGHLYGSATTGGAYGKGTLYRLSAAGEFKVLHSFRGKEGAHPVARPAITPDGSLYGTTSAGGSAGRGTLYRRAPSGALTTLHSFDGDDGGNPFASLLLARDGHFYGTTSCVASPGLGTIFRLAADSRFKTLHTFKLQEGSDPFTGLVEGSDGQLYGTTVYDGPNNGGTVYRFSAAAGFSMLHAFQDSDSSTGTSPRAALMLAGDGHLYGTTVAGGSYGLGTIFKLSPEGEMTTLHSFRGVDGSRPYGSLIQGRDGRLYGTTVNGGKPSLMGGSAGKLSIFEDGDGTLFAITLEGRLKTLHVFGGEDGSHPVSTLMQGTDGHLYGTTAHGGRLDQGTVFKFVLPGERFPAASRDNPP</sequence>
<evidence type="ECO:0000313" key="3">
    <source>
        <dbReference type="Proteomes" id="UP000000557"/>
    </source>
</evidence>
<dbReference type="eggNOG" id="COG3386">
    <property type="taxonomic scope" value="Bacteria"/>
</dbReference>
<name>Q7NFA9_GLOVI</name>
<keyword evidence="1" id="KW-1133">Transmembrane helix</keyword>
<dbReference type="OrthoDB" id="7432613at2"/>
<dbReference type="InParanoid" id="Q7NFA9"/>
<evidence type="ECO:0000256" key="1">
    <source>
        <dbReference type="SAM" id="Phobius"/>
    </source>
</evidence>
<reference evidence="2 3" key="1">
    <citation type="journal article" date="2003" name="DNA Res.">
        <title>Complete genome structure of Gloeobacter violaceus PCC 7421, a cyanobacterium that lacks thylakoids.</title>
        <authorList>
            <person name="Nakamura Y."/>
            <person name="Kaneko T."/>
            <person name="Sato S."/>
            <person name="Mimuro M."/>
            <person name="Miyashita H."/>
            <person name="Tsuchiya T."/>
            <person name="Sasamoto S."/>
            <person name="Watanabe A."/>
            <person name="Kawashima K."/>
            <person name="Kishida Y."/>
            <person name="Kiyokawa C."/>
            <person name="Kohara M."/>
            <person name="Matsumoto M."/>
            <person name="Matsuno A."/>
            <person name="Nakazaki N."/>
            <person name="Shimpo S."/>
            <person name="Takeuchi C."/>
            <person name="Yamada M."/>
            <person name="Tabata S."/>
        </authorList>
    </citation>
    <scope>NUCLEOTIDE SEQUENCE [LARGE SCALE GENOMIC DNA]</scope>
    <source>
        <strain evidence="3">ATCC 29082 / PCC 7421</strain>
    </source>
</reference>
<dbReference type="Proteomes" id="UP000000557">
    <property type="component" value="Chromosome"/>
</dbReference>
<dbReference type="AlphaFoldDB" id="Q7NFA9"/>
<dbReference type="KEGG" id="gvi:gll3617"/>
<feature type="transmembrane region" description="Helical" evidence="1">
    <location>
        <begin position="6"/>
        <end position="27"/>
    </location>
</feature>
<dbReference type="PhylomeDB" id="Q7NFA9"/>
<dbReference type="HOGENOM" id="CLU_038136_0_0_3"/>
<dbReference type="SUPFAM" id="SSF63829">
    <property type="entry name" value="Calcium-dependent phosphotriesterase"/>
    <property type="match status" value="1"/>
</dbReference>
<dbReference type="NCBIfam" id="TIGR03803">
    <property type="entry name" value="Gloeo_Verruco"/>
    <property type="match status" value="7"/>
</dbReference>